<keyword evidence="2" id="KW-0238">DNA-binding</keyword>
<dbReference type="SMART" id="SM00345">
    <property type="entry name" value="HTH_GNTR"/>
    <property type="match status" value="1"/>
</dbReference>
<dbReference type="InterPro" id="IPR036390">
    <property type="entry name" value="WH_DNA-bd_sf"/>
</dbReference>
<evidence type="ECO:0000313" key="6">
    <source>
        <dbReference type="EMBL" id="PQA87131.1"/>
    </source>
</evidence>
<dbReference type="AlphaFoldDB" id="A0A2S7K3R8"/>
<keyword evidence="1" id="KW-0805">Transcription regulation</keyword>
<dbReference type="Gene3D" id="1.20.120.530">
    <property type="entry name" value="GntR ligand-binding domain-like"/>
    <property type="match status" value="1"/>
</dbReference>
<evidence type="ECO:0000259" key="5">
    <source>
        <dbReference type="PROSITE" id="PS50949"/>
    </source>
</evidence>
<keyword evidence="3" id="KW-0804">Transcription</keyword>
<feature type="domain" description="HTH gntR-type" evidence="5">
    <location>
        <begin position="28"/>
        <end position="95"/>
    </location>
</feature>
<protein>
    <recommendedName>
        <fullName evidence="5">HTH gntR-type domain-containing protein</fullName>
    </recommendedName>
</protein>
<evidence type="ECO:0000256" key="2">
    <source>
        <dbReference type="ARBA" id="ARBA00023125"/>
    </source>
</evidence>
<keyword evidence="7" id="KW-1185">Reference proteome</keyword>
<organism evidence="6 7">
    <name type="scientific">Hyphococcus luteus</name>
    <dbReference type="NCBI Taxonomy" id="2058213"/>
    <lineage>
        <taxon>Bacteria</taxon>
        <taxon>Pseudomonadati</taxon>
        <taxon>Pseudomonadota</taxon>
        <taxon>Alphaproteobacteria</taxon>
        <taxon>Parvularculales</taxon>
        <taxon>Parvularculaceae</taxon>
        <taxon>Hyphococcus</taxon>
    </lineage>
</organism>
<dbReference type="CDD" id="cd07377">
    <property type="entry name" value="WHTH_GntR"/>
    <property type="match status" value="1"/>
</dbReference>
<dbReference type="EMBL" id="PJCH01000010">
    <property type="protein sequence ID" value="PQA87131.1"/>
    <property type="molecule type" value="Genomic_DNA"/>
</dbReference>
<dbReference type="Gene3D" id="1.10.10.10">
    <property type="entry name" value="Winged helix-like DNA-binding domain superfamily/Winged helix DNA-binding domain"/>
    <property type="match status" value="1"/>
</dbReference>
<dbReference type="InterPro" id="IPR036388">
    <property type="entry name" value="WH-like_DNA-bd_sf"/>
</dbReference>
<gene>
    <name evidence="6" type="ORF">CW354_13905</name>
</gene>
<proteinExistence type="predicted"/>
<evidence type="ECO:0000256" key="4">
    <source>
        <dbReference type="SAM" id="MobiDB-lite"/>
    </source>
</evidence>
<evidence type="ECO:0000256" key="3">
    <source>
        <dbReference type="ARBA" id="ARBA00023163"/>
    </source>
</evidence>
<evidence type="ECO:0000256" key="1">
    <source>
        <dbReference type="ARBA" id="ARBA00023015"/>
    </source>
</evidence>
<dbReference type="GO" id="GO:0003700">
    <property type="term" value="F:DNA-binding transcription factor activity"/>
    <property type="evidence" value="ECO:0007669"/>
    <property type="project" value="InterPro"/>
</dbReference>
<name>A0A2S7K3R8_9PROT</name>
<dbReference type="PROSITE" id="PS50949">
    <property type="entry name" value="HTH_GNTR"/>
    <property type="match status" value="1"/>
</dbReference>
<dbReference type="SUPFAM" id="SSF46785">
    <property type="entry name" value="Winged helix' DNA-binding domain"/>
    <property type="match status" value="1"/>
</dbReference>
<reference evidence="6 7" key="1">
    <citation type="submission" date="2017-12" db="EMBL/GenBank/DDBJ databases">
        <authorList>
            <person name="Hurst M.R.H."/>
        </authorList>
    </citation>
    <scope>NUCLEOTIDE SEQUENCE [LARGE SCALE GENOMIC DNA]</scope>
    <source>
        <strain evidence="6 7">SY-3-19</strain>
    </source>
</reference>
<comment type="caution">
    <text evidence="6">The sequence shown here is derived from an EMBL/GenBank/DDBJ whole genome shotgun (WGS) entry which is preliminary data.</text>
</comment>
<dbReference type="InterPro" id="IPR008920">
    <property type="entry name" value="TF_FadR/GntR_C"/>
</dbReference>
<accession>A0A2S7K3R8</accession>
<sequence>MTAELAPDIRAFVARAETIAGVAQPPPPTLPGYIAAWIADRIQFGDFKPGESIRELAVADHFDVSRGPVREALRLLDRDGLVTLRGRKGAIVRKLTDDELEALFHIRAELFAAQAGLAASASERSAAALAAIADGVALLTRLSIAKEATVGDYITVRRAVSVLITSLSGARYLGRMSAVFEREVAVLWASILSPERRRRSAARWSALCKAIENARVGEAERLARDLVLDSLAEIRRRGETGETPEALLEKSSKAGASD</sequence>
<dbReference type="PANTHER" id="PTHR43537">
    <property type="entry name" value="TRANSCRIPTIONAL REGULATOR, GNTR FAMILY"/>
    <property type="match status" value="1"/>
</dbReference>
<dbReference type="RefSeq" id="WP_104830689.1">
    <property type="nucleotide sequence ID" value="NZ_PJCH01000010.1"/>
</dbReference>
<dbReference type="PANTHER" id="PTHR43537:SF49">
    <property type="entry name" value="TRANSCRIPTIONAL REGULATORY PROTEIN"/>
    <property type="match status" value="1"/>
</dbReference>
<dbReference type="Pfam" id="PF00392">
    <property type="entry name" value="GntR"/>
    <property type="match status" value="1"/>
</dbReference>
<dbReference type="InterPro" id="IPR000524">
    <property type="entry name" value="Tscrpt_reg_HTH_GntR"/>
</dbReference>
<feature type="region of interest" description="Disordered" evidence="4">
    <location>
        <begin position="239"/>
        <end position="258"/>
    </location>
</feature>
<evidence type="ECO:0000313" key="7">
    <source>
        <dbReference type="Proteomes" id="UP000239504"/>
    </source>
</evidence>
<dbReference type="Proteomes" id="UP000239504">
    <property type="component" value="Unassembled WGS sequence"/>
</dbReference>
<dbReference type="GO" id="GO:0003677">
    <property type="term" value="F:DNA binding"/>
    <property type="evidence" value="ECO:0007669"/>
    <property type="project" value="UniProtKB-KW"/>
</dbReference>
<dbReference type="OrthoDB" id="8638122at2"/>